<dbReference type="PANTHER" id="PTHR21228:SF40">
    <property type="entry name" value="LD45607P"/>
    <property type="match status" value="1"/>
</dbReference>
<dbReference type="AlphaFoldDB" id="A0A9W5TA95"/>
<dbReference type="InterPro" id="IPR050870">
    <property type="entry name" value="FAST_kinase"/>
</dbReference>
<evidence type="ECO:0008006" key="3">
    <source>
        <dbReference type="Google" id="ProtNLM"/>
    </source>
</evidence>
<dbReference type="GO" id="GO:0000963">
    <property type="term" value="P:mitochondrial RNA processing"/>
    <property type="evidence" value="ECO:0007669"/>
    <property type="project" value="TreeGrafter"/>
</dbReference>
<dbReference type="OrthoDB" id="62798at2759"/>
<dbReference type="GO" id="GO:0005759">
    <property type="term" value="C:mitochondrial matrix"/>
    <property type="evidence" value="ECO:0007669"/>
    <property type="project" value="TreeGrafter"/>
</dbReference>
<protein>
    <recommendedName>
        <fullName evidence="3">RAP domain-containing protein</fullName>
    </recommendedName>
</protein>
<dbReference type="GO" id="GO:0003723">
    <property type="term" value="F:RNA binding"/>
    <property type="evidence" value="ECO:0007669"/>
    <property type="project" value="TreeGrafter"/>
</dbReference>
<dbReference type="Proteomes" id="UP001057455">
    <property type="component" value="Unassembled WGS sequence"/>
</dbReference>
<name>A0A9W5TA95_BABOV</name>
<dbReference type="GO" id="GO:0044528">
    <property type="term" value="P:regulation of mitochondrial mRNA stability"/>
    <property type="evidence" value="ECO:0007669"/>
    <property type="project" value="TreeGrafter"/>
</dbReference>
<organism evidence="1 2">
    <name type="scientific">Babesia ovis</name>
    <dbReference type="NCBI Taxonomy" id="5869"/>
    <lineage>
        <taxon>Eukaryota</taxon>
        <taxon>Sar</taxon>
        <taxon>Alveolata</taxon>
        <taxon>Apicomplexa</taxon>
        <taxon>Aconoidasida</taxon>
        <taxon>Piroplasmida</taxon>
        <taxon>Babesiidae</taxon>
        <taxon>Babesia</taxon>
    </lineage>
</organism>
<proteinExistence type="predicted"/>
<dbReference type="PANTHER" id="PTHR21228">
    <property type="entry name" value="FAST LEU-RICH DOMAIN-CONTAINING"/>
    <property type="match status" value="1"/>
</dbReference>
<reference evidence="1" key="1">
    <citation type="submission" date="2019-12" db="EMBL/GenBank/DDBJ databases">
        <title>Genome sequence of Babesia ovis.</title>
        <authorList>
            <person name="Yamagishi J."/>
            <person name="Sevinc F."/>
            <person name="Xuan X."/>
        </authorList>
    </citation>
    <scope>NUCLEOTIDE SEQUENCE</scope>
    <source>
        <strain evidence="1">Selcuk</strain>
    </source>
</reference>
<dbReference type="EMBL" id="BLIY01000009">
    <property type="protein sequence ID" value="GFE54143.1"/>
    <property type="molecule type" value="Genomic_DNA"/>
</dbReference>
<evidence type="ECO:0000313" key="2">
    <source>
        <dbReference type="Proteomes" id="UP001057455"/>
    </source>
</evidence>
<dbReference type="GO" id="GO:0035770">
    <property type="term" value="C:ribonucleoprotein granule"/>
    <property type="evidence" value="ECO:0007669"/>
    <property type="project" value="TreeGrafter"/>
</dbReference>
<gene>
    <name evidence="1" type="ORF">BaOVIS_015470</name>
</gene>
<keyword evidence="2" id="KW-1185">Reference proteome</keyword>
<comment type="caution">
    <text evidence="1">The sequence shown here is derived from an EMBL/GenBank/DDBJ whole genome shotgun (WGS) entry which is preliminary data.</text>
</comment>
<accession>A0A9W5TA95</accession>
<evidence type="ECO:0000313" key="1">
    <source>
        <dbReference type="EMBL" id="GFE54143.1"/>
    </source>
</evidence>
<sequence>MSAVTNAIKSTLSDTSKLASRVAQSARFGQTDVTLWRGYSNELVNVVHSLEISDVVKILDAYSYMRYRHVKLLDTLATRIYESCFKLSTTDITRVLRAYSILEHRNDFMFRLMLPEISRRLEAFTLGDLTSVFYSYSKLGYYNRNLTACIESAVTRNLHNIRPKELCYVLSALGKLHVRWEKLETVLGCHFCNSVELCSHLELGLIVNALGRLNFCGHPHLFSVVETEVYRKSKNLPPQAFSLVANAISRREESVKALEFLGRQANERLRDFDIHSLCLLSAAFSRRGAVRQELFDRMAERVGRISLCLYPRAVASLTFSYGRSGHLYGPLMLFAGQHLERFIEYYSCNELAMVLRAHSLLNIRNENMLLAIAKYICNSYPDMVPVRSSDDGLIEERLSFALDNSTSSLATNVNKPTNDDTPNCDTELPKCAKSMKSNSDDQGTGDITHINHLEVFTMDPFDMKHNKDQFLQRGLMHSILWIIQSFAIHGLWNEGDVRGALQRIANEVACRQRELTPLTISHMLYAFSKLNYRFDALLDMLILELRNPRVNFIFEQDQLRAAYHAMVAFSMEPSTAGIYQIPTLELKRLMETRRNDIMAVVRAIVENEYNTIGNMENETNLEIHVPFSQNLHELDSKSPSHYSESAMTYVHIPPCVATSVGTGHGSNALTERLKYNFAI</sequence>